<dbReference type="RefSeq" id="WP_133613170.1">
    <property type="nucleotide sequence ID" value="NZ_SNYW01000007.1"/>
</dbReference>
<proteinExistence type="predicted"/>
<dbReference type="Proteomes" id="UP000295783">
    <property type="component" value="Unassembled WGS sequence"/>
</dbReference>
<protein>
    <submittedName>
        <fullName evidence="1">PAS domain-containing protein</fullName>
    </submittedName>
</protein>
<gene>
    <name evidence="1" type="ORF">A8950_1701</name>
</gene>
<name>A0A4R6WQB4_9PROT</name>
<sequence>MIRVASIAELGSEPLSRLESYWLEKRGSRPLPARADLDPADIKDLLPQIILTRIEHDPLRVKYTVVGTASAKAAGFDYTGRYLDELAFDSEVDTDWPAIYRELVREKKPIAGVCQFKLRAVARPYRVAVFPLSSDGVLVDHAISYEHLNLNLLELDQILPVKPRRD</sequence>
<dbReference type="Pfam" id="PF07310">
    <property type="entry name" value="PAS_5"/>
    <property type="match status" value="1"/>
</dbReference>
<dbReference type="OrthoDB" id="8480244at2"/>
<evidence type="ECO:0000313" key="2">
    <source>
        <dbReference type="Proteomes" id="UP000295783"/>
    </source>
</evidence>
<reference evidence="1 2" key="1">
    <citation type="submission" date="2019-03" db="EMBL/GenBank/DDBJ databases">
        <title>Genomic Encyclopedia of Type Strains, Phase III (KMG-III): the genomes of soil and plant-associated and newly described type strains.</title>
        <authorList>
            <person name="Whitman W."/>
        </authorList>
    </citation>
    <scope>NUCLEOTIDE SEQUENCE [LARGE SCALE GENOMIC DNA]</scope>
    <source>
        <strain evidence="1 2">CGMCC 1.7660</strain>
    </source>
</reference>
<evidence type="ECO:0000313" key="1">
    <source>
        <dbReference type="EMBL" id="TDQ83414.1"/>
    </source>
</evidence>
<keyword evidence="2" id="KW-1185">Reference proteome</keyword>
<accession>A0A4R6WQB4</accession>
<dbReference type="AlphaFoldDB" id="A0A4R6WQB4"/>
<organism evidence="1 2">
    <name type="scientific">Dongia mobilis</name>
    <dbReference type="NCBI Taxonomy" id="578943"/>
    <lineage>
        <taxon>Bacteria</taxon>
        <taxon>Pseudomonadati</taxon>
        <taxon>Pseudomonadota</taxon>
        <taxon>Alphaproteobacteria</taxon>
        <taxon>Rhodospirillales</taxon>
        <taxon>Dongiaceae</taxon>
        <taxon>Dongia</taxon>
    </lineage>
</organism>
<dbReference type="InterPro" id="IPR009922">
    <property type="entry name" value="DUF1457"/>
</dbReference>
<dbReference type="EMBL" id="SNYW01000007">
    <property type="protein sequence ID" value="TDQ83414.1"/>
    <property type="molecule type" value="Genomic_DNA"/>
</dbReference>
<comment type="caution">
    <text evidence="1">The sequence shown here is derived from an EMBL/GenBank/DDBJ whole genome shotgun (WGS) entry which is preliminary data.</text>
</comment>